<dbReference type="Proteomes" id="UP000294829">
    <property type="component" value="Unassembled WGS sequence"/>
</dbReference>
<evidence type="ECO:0000313" key="2">
    <source>
        <dbReference type="EMBL" id="TDK65949.1"/>
    </source>
</evidence>
<keyword evidence="1" id="KW-1133">Transmembrane helix</keyword>
<dbReference type="Pfam" id="PF11146">
    <property type="entry name" value="DUF2905"/>
    <property type="match status" value="1"/>
</dbReference>
<feature type="transmembrane region" description="Helical" evidence="1">
    <location>
        <begin position="6"/>
        <end position="22"/>
    </location>
</feature>
<name>A0A4R5W3P1_9BURK</name>
<sequence length="65" mass="7368">MIRWVFAIFIGLIVFSALLPWLEKLGVGRLPGDLRFKLFGRVFCLPFASTILLSLAVMLLAKFLK</sequence>
<feature type="transmembrane region" description="Helical" evidence="1">
    <location>
        <begin position="42"/>
        <end position="64"/>
    </location>
</feature>
<proteinExistence type="predicted"/>
<organism evidence="2 3">
    <name type="scientific">Sapientia aquatica</name>
    <dbReference type="NCBI Taxonomy" id="1549640"/>
    <lineage>
        <taxon>Bacteria</taxon>
        <taxon>Pseudomonadati</taxon>
        <taxon>Pseudomonadota</taxon>
        <taxon>Betaproteobacteria</taxon>
        <taxon>Burkholderiales</taxon>
        <taxon>Oxalobacteraceae</taxon>
        <taxon>Sapientia</taxon>
    </lineage>
</organism>
<keyword evidence="1" id="KW-0472">Membrane</keyword>
<evidence type="ECO:0000256" key="1">
    <source>
        <dbReference type="SAM" id="Phobius"/>
    </source>
</evidence>
<dbReference type="RefSeq" id="WP_133328055.1">
    <property type="nucleotide sequence ID" value="NZ_SMYL01000004.1"/>
</dbReference>
<dbReference type="EMBL" id="SMYL01000004">
    <property type="protein sequence ID" value="TDK65949.1"/>
    <property type="molecule type" value="Genomic_DNA"/>
</dbReference>
<comment type="caution">
    <text evidence="2">The sequence shown here is derived from an EMBL/GenBank/DDBJ whole genome shotgun (WGS) entry which is preliminary data.</text>
</comment>
<accession>A0A4R5W3P1</accession>
<keyword evidence="3" id="KW-1185">Reference proteome</keyword>
<evidence type="ECO:0000313" key="3">
    <source>
        <dbReference type="Proteomes" id="UP000294829"/>
    </source>
</evidence>
<dbReference type="InterPro" id="IPR021320">
    <property type="entry name" value="DUF2905"/>
</dbReference>
<reference evidence="2 3" key="1">
    <citation type="submission" date="2019-03" db="EMBL/GenBank/DDBJ databases">
        <title>Sapientia aquatica gen. nov., sp. nov., isolated from a crater lake.</title>
        <authorList>
            <person name="Felfoldi T."/>
            <person name="Szabo A."/>
            <person name="Toth E."/>
            <person name="Schumann P."/>
            <person name="Keki Z."/>
            <person name="Marialigeti K."/>
            <person name="Mathe I."/>
        </authorList>
    </citation>
    <scope>NUCLEOTIDE SEQUENCE [LARGE SCALE GENOMIC DNA]</scope>
    <source>
        <strain evidence="2 3">SA-152</strain>
    </source>
</reference>
<protein>
    <submittedName>
        <fullName evidence="2">DUF2905 domain-containing protein</fullName>
    </submittedName>
</protein>
<dbReference type="OrthoDB" id="9811610at2"/>
<keyword evidence="1" id="KW-0812">Transmembrane</keyword>
<gene>
    <name evidence="2" type="ORF">E2I14_10155</name>
</gene>
<dbReference type="AlphaFoldDB" id="A0A4R5W3P1"/>